<name>A0AAN4Z0F7_9BILA</name>
<dbReference type="InterPro" id="IPR011989">
    <property type="entry name" value="ARM-like"/>
</dbReference>
<dbReference type="SUPFAM" id="SSF48371">
    <property type="entry name" value="ARM repeat"/>
    <property type="match status" value="1"/>
</dbReference>
<comment type="caution">
    <text evidence="1">The sequence shown here is derived from an EMBL/GenBank/DDBJ whole genome shotgun (WGS) entry which is preliminary data.</text>
</comment>
<feature type="non-terminal residue" evidence="1">
    <location>
        <position position="1"/>
    </location>
</feature>
<dbReference type="Gene3D" id="1.25.10.10">
    <property type="entry name" value="Leucine-rich Repeat Variant"/>
    <property type="match status" value="1"/>
</dbReference>
<protein>
    <submittedName>
        <fullName evidence="1">Uncharacterized protein</fullName>
    </submittedName>
</protein>
<evidence type="ECO:0000313" key="1">
    <source>
        <dbReference type="EMBL" id="GMR31531.1"/>
    </source>
</evidence>
<dbReference type="AlphaFoldDB" id="A0AAN4Z0F7"/>
<reference evidence="2" key="1">
    <citation type="submission" date="2022-10" db="EMBL/GenBank/DDBJ databases">
        <title>Genome assembly of Pristionchus species.</title>
        <authorList>
            <person name="Yoshida K."/>
            <person name="Sommer R.J."/>
        </authorList>
    </citation>
    <scope>NUCLEOTIDE SEQUENCE [LARGE SCALE GENOMIC DNA]</scope>
    <source>
        <strain evidence="2">RS5460</strain>
    </source>
</reference>
<evidence type="ECO:0000313" key="2">
    <source>
        <dbReference type="Proteomes" id="UP001328107"/>
    </source>
</evidence>
<organism evidence="1 2">
    <name type="scientific">Pristionchus mayeri</name>
    <dbReference type="NCBI Taxonomy" id="1317129"/>
    <lineage>
        <taxon>Eukaryota</taxon>
        <taxon>Metazoa</taxon>
        <taxon>Ecdysozoa</taxon>
        <taxon>Nematoda</taxon>
        <taxon>Chromadorea</taxon>
        <taxon>Rhabditida</taxon>
        <taxon>Rhabditina</taxon>
        <taxon>Diplogasteromorpha</taxon>
        <taxon>Diplogasteroidea</taxon>
        <taxon>Neodiplogasteridae</taxon>
        <taxon>Pristionchus</taxon>
    </lineage>
</organism>
<dbReference type="EMBL" id="BTRK01000001">
    <property type="protein sequence ID" value="GMR31531.1"/>
    <property type="molecule type" value="Genomic_DNA"/>
</dbReference>
<keyword evidence="2" id="KW-1185">Reference proteome</keyword>
<dbReference type="InterPro" id="IPR016024">
    <property type="entry name" value="ARM-type_fold"/>
</dbReference>
<accession>A0AAN4Z0F7</accession>
<feature type="non-terminal residue" evidence="1">
    <location>
        <position position="220"/>
    </location>
</feature>
<proteinExistence type="predicted"/>
<sequence>THAITCIEKIVDCIIDFAHNVFKVKGVPMCSIIKSITDIIYERKLYKNVLTSMCASLRLAYLLIYDAPDHALIYRGEIMDIVWNGLRSKCQDHAQEALWTLGAMAASRRREWRKGAMDTANAENSLLDLIRSDEVNRKTTEMAICALVQILRMTNNECRYIYDLRYGMLISRLIKDWLPITIITEAFETVYSFLAMLIETKDQAIDIDKNEDRLLLIIAS</sequence>
<dbReference type="Proteomes" id="UP001328107">
    <property type="component" value="Unassembled WGS sequence"/>
</dbReference>
<gene>
    <name evidence="1" type="ORF">PMAYCL1PPCAC_01726</name>
</gene>